<dbReference type="Gene3D" id="3.30.2140.20">
    <property type="match status" value="1"/>
</dbReference>
<dbReference type="Pfam" id="PF00797">
    <property type="entry name" value="Acetyltransf_2"/>
    <property type="match status" value="1"/>
</dbReference>
<evidence type="ECO:0000313" key="2">
    <source>
        <dbReference type="EMBL" id="KAG7531623.1"/>
    </source>
</evidence>
<reference evidence="2" key="1">
    <citation type="submission" date="2020-04" db="EMBL/GenBank/DDBJ databases">
        <title>Analysis of mating type loci in Filobasidium floriforme.</title>
        <authorList>
            <person name="Nowrousian M."/>
        </authorList>
    </citation>
    <scope>NUCLEOTIDE SEQUENCE</scope>
    <source>
        <strain evidence="2">CBS 6242</strain>
    </source>
</reference>
<protein>
    <recommendedName>
        <fullName evidence="4">Arylamine N-acetyltransferase</fullName>
    </recommendedName>
</protein>
<gene>
    <name evidence="2" type="ORF">FFLO_04207</name>
</gene>
<dbReference type="InterPro" id="IPR038765">
    <property type="entry name" value="Papain-like_cys_pep_sf"/>
</dbReference>
<dbReference type="SUPFAM" id="SSF54001">
    <property type="entry name" value="Cysteine proteinases"/>
    <property type="match status" value="1"/>
</dbReference>
<dbReference type="GO" id="GO:0016407">
    <property type="term" value="F:acetyltransferase activity"/>
    <property type="evidence" value="ECO:0007669"/>
    <property type="project" value="InterPro"/>
</dbReference>
<sequence>MTTPSNRPYTEPELRAYLDRIDFPLGNDPAVLVDEISRDPKAALGQVMRAHLERVPFENTFITVAEPRASPPLDPSSLHDRIVRSQLGGYCFFHSLNSTNVILGLIQLQRNEDRDLDHSQEGNLNRQRGHRQGWQITNARPVLGVVSIGKEPETDRPIFESRREPTHCVTLVTVLDSRTGVEERAVMDVGFGRKGPIGLAPLPSSEKAGAAGEVIWDDSLRGEAWRVRRPKVGELPGPEEGLEERWLQGHPLTDGEGKRNYLMQHRLFALGQDPSESDQDIEHDDDDGYGAWETLYAFNVAEHHGLETFQTLSRHVFDGSKGCTTKFKDHLTVSRTYDLEQGIDFPVKNNTGKQSSFEGRTRTMGRLALTDMVLSTFVTTDQGKGKKEVISEYKDERERNEDLERLFGLKL</sequence>
<name>A0A8K0JPL9_9TREE</name>
<comment type="similarity">
    <text evidence="1">Belongs to the arylamine N-acetyltransferase family.</text>
</comment>
<organism evidence="2 3">
    <name type="scientific">Filobasidium floriforme</name>
    <dbReference type="NCBI Taxonomy" id="5210"/>
    <lineage>
        <taxon>Eukaryota</taxon>
        <taxon>Fungi</taxon>
        <taxon>Dikarya</taxon>
        <taxon>Basidiomycota</taxon>
        <taxon>Agaricomycotina</taxon>
        <taxon>Tremellomycetes</taxon>
        <taxon>Filobasidiales</taxon>
        <taxon>Filobasidiaceae</taxon>
        <taxon>Filobasidium</taxon>
    </lineage>
</organism>
<comment type="caution">
    <text evidence="2">The sequence shown here is derived from an EMBL/GenBank/DDBJ whole genome shotgun (WGS) entry which is preliminary data.</text>
</comment>
<keyword evidence="3" id="KW-1185">Reference proteome</keyword>
<dbReference type="Gene3D" id="3.30.2140.10">
    <property type="entry name" value="Arylamine N-acetyltransferase"/>
    <property type="match status" value="1"/>
</dbReference>
<dbReference type="EMBL" id="JABELV010000086">
    <property type="protein sequence ID" value="KAG7531623.1"/>
    <property type="molecule type" value="Genomic_DNA"/>
</dbReference>
<dbReference type="PANTHER" id="PTHR11786">
    <property type="entry name" value="N-HYDROXYARYLAMINE O-ACETYLTRANSFERASE"/>
    <property type="match status" value="1"/>
</dbReference>
<dbReference type="AlphaFoldDB" id="A0A8K0JPL9"/>
<evidence type="ECO:0008006" key="4">
    <source>
        <dbReference type="Google" id="ProtNLM"/>
    </source>
</evidence>
<dbReference type="InterPro" id="IPR053710">
    <property type="entry name" value="Arylamine_NAT_domain_sf"/>
</dbReference>
<dbReference type="InterPro" id="IPR001447">
    <property type="entry name" value="Arylamine_N-AcTrfase"/>
</dbReference>
<proteinExistence type="inferred from homology"/>
<evidence type="ECO:0000256" key="1">
    <source>
        <dbReference type="ARBA" id="ARBA00006547"/>
    </source>
</evidence>
<dbReference type="PANTHER" id="PTHR11786:SF0">
    <property type="entry name" value="ARYLAMINE N-ACETYLTRANSFERASE 4-RELATED"/>
    <property type="match status" value="1"/>
</dbReference>
<accession>A0A8K0JPL9</accession>
<dbReference type="Proteomes" id="UP000812966">
    <property type="component" value="Unassembled WGS sequence"/>
</dbReference>
<evidence type="ECO:0000313" key="3">
    <source>
        <dbReference type="Proteomes" id="UP000812966"/>
    </source>
</evidence>